<feature type="compositionally biased region" description="Low complexity" evidence="1">
    <location>
        <begin position="652"/>
        <end position="672"/>
    </location>
</feature>
<protein>
    <submittedName>
        <fullName evidence="2">Uncharacterized protein</fullName>
    </submittedName>
</protein>
<comment type="caution">
    <text evidence="2">The sequence shown here is derived from an EMBL/GenBank/DDBJ whole genome shotgun (WGS) entry which is preliminary data.</text>
</comment>
<accession>A0A8H4R6R9</accession>
<feature type="compositionally biased region" description="Acidic residues" evidence="1">
    <location>
        <begin position="512"/>
        <end position="530"/>
    </location>
</feature>
<feature type="region of interest" description="Disordered" evidence="1">
    <location>
        <begin position="33"/>
        <end position="106"/>
    </location>
</feature>
<evidence type="ECO:0000313" key="2">
    <source>
        <dbReference type="EMBL" id="KAF4623403.1"/>
    </source>
</evidence>
<feature type="region of interest" description="Disordered" evidence="1">
    <location>
        <begin position="647"/>
        <end position="688"/>
    </location>
</feature>
<keyword evidence="3" id="KW-1185">Reference proteome</keyword>
<evidence type="ECO:0000313" key="3">
    <source>
        <dbReference type="Proteomes" id="UP000521872"/>
    </source>
</evidence>
<sequence length="788" mass="85268">MTEIDPQRMKGKEKALSRQTFVMETIKIVKLSDLYPEKKKARRRRKRNNPDRSSDITEDRHHATEITPRAIPPLIPTAGVASDMIEPTASGSTGSGEPTGPNDETLNILDVNHRAGISSEAALEGAQLDRLSTPTKRKKDANSPTSSAVVAAGGKSPKRRLTSSGTACDKEIPSNGYNEVLMMELGPPLQESSTKRIVPEATDDDSPQASFEHVRNLSTASFQSLDQAPLPMTSRGTSSRLEQVGQAQAVSLSRNQQLPPTPYALGMPTTLNVTHPSHQPAIELIPVQNLPPGDVISPPSSSLQMEYPPNEMSNISYRPEDRLRSLHTIFLIRDILHFMTSNTGRTQQVENGVTATDIEPPRSAPPPTTTSSSTRSEHPSTEQREASPSGPANNSGDKAAHINRIMSVDERLDILAHASVSLAKHLFPYRGLDLEQRITDLNQKLLRQTEQLGGIGGFGDGGDGWLPVSATAMHEAHVARERATNPTPTMPTLNLVNSILRTIEARAVQPETLDDNEDVNMEDINDDEDHLNDVPDLLQGHAATTPPASLDLSSETNATEKRKWKGKERAGNADLPTSLPPNEVTELRQLIQEERKHHEDELSLLRDSLQQVKEELRKYKEEKAAHPPFGSTTEVEIQNMKARMQALEEKAAAAARNPASSLRGSSPTSGSARSHGTLYGPRSGQHTVVSSYHPLSHLMLAGSGSDVKRPPSSTPESASLADLSATARSPKPDSLPVISGARPLPSDTTAVIHEPSISIMAGKWGRKTKSALSGPDAEGSSPNTSSRM</sequence>
<feature type="region of interest" description="Disordered" evidence="1">
    <location>
        <begin position="120"/>
        <end position="173"/>
    </location>
</feature>
<proteinExistence type="predicted"/>
<feature type="compositionally biased region" description="Basic and acidic residues" evidence="1">
    <location>
        <begin position="48"/>
        <end position="64"/>
    </location>
</feature>
<dbReference type="EMBL" id="JAACJL010000001">
    <property type="protein sequence ID" value="KAF4623403.1"/>
    <property type="molecule type" value="Genomic_DNA"/>
</dbReference>
<feature type="region of interest" description="Disordered" evidence="1">
    <location>
        <begin position="762"/>
        <end position="788"/>
    </location>
</feature>
<dbReference type="AlphaFoldDB" id="A0A8H4R6R9"/>
<organism evidence="2 3">
    <name type="scientific">Agrocybe pediades</name>
    <dbReference type="NCBI Taxonomy" id="84607"/>
    <lineage>
        <taxon>Eukaryota</taxon>
        <taxon>Fungi</taxon>
        <taxon>Dikarya</taxon>
        <taxon>Basidiomycota</taxon>
        <taxon>Agaricomycotina</taxon>
        <taxon>Agaricomycetes</taxon>
        <taxon>Agaricomycetidae</taxon>
        <taxon>Agaricales</taxon>
        <taxon>Agaricineae</taxon>
        <taxon>Strophariaceae</taxon>
        <taxon>Agrocybe</taxon>
    </lineage>
</organism>
<feature type="region of interest" description="Disordered" evidence="1">
    <location>
        <begin position="354"/>
        <end position="398"/>
    </location>
</feature>
<evidence type="ECO:0000256" key="1">
    <source>
        <dbReference type="SAM" id="MobiDB-lite"/>
    </source>
</evidence>
<feature type="region of interest" description="Disordered" evidence="1">
    <location>
        <begin position="511"/>
        <end position="581"/>
    </location>
</feature>
<gene>
    <name evidence="2" type="ORF">D9613_002410</name>
</gene>
<feature type="compositionally biased region" description="Low complexity" evidence="1">
    <location>
        <begin position="86"/>
        <end position="101"/>
    </location>
</feature>
<feature type="compositionally biased region" description="Basic and acidic residues" evidence="1">
    <location>
        <begin position="375"/>
        <end position="385"/>
    </location>
</feature>
<reference evidence="2 3" key="1">
    <citation type="submission" date="2019-12" db="EMBL/GenBank/DDBJ databases">
        <authorList>
            <person name="Floudas D."/>
            <person name="Bentzer J."/>
            <person name="Ahren D."/>
            <person name="Johansson T."/>
            <person name="Persson P."/>
            <person name="Tunlid A."/>
        </authorList>
    </citation>
    <scope>NUCLEOTIDE SEQUENCE [LARGE SCALE GENOMIC DNA]</scope>
    <source>
        <strain evidence="2 3">CBS 102.39</strain>
    </source>
</reference>
<feature type="region of interest" description="Disordered" evidence="1">
    <location>
        <begin position="701"/>
        <end position="750"/>
    </location>
</feature>
<dbReference type="Proteomes" id="UP000521872">
    <property type="component" value="Unassembled WGS sequence"/>
</dbReference>
<name>A0A8H4R6R9_9AGAR</name>